<reference evidence="8" key="1">
    <citation type="journal article" date="2021" name="J. Hered.">
        <title>Genome Assembly of Salicaceae Populus deltoides (Eastern Cottonwood) I-69 Based on Nanopore Sequencing and Hi-C Technologies.</title>
        <authorList>
            <person name="Bai S."/>
            <person name="Wu H."/>
            <person name="Zhang J."/>
            <person name="Pan Z."/>
            <person name="Zhao W."/>
            <person name="Li Z."/>
            <person name="Tong C."/>
        </authorList>
    </citation>
    <scope>NUCLEOTIDE SEQUENCE</scope>
    <source>
        <tissue evidence="8">Leaf</tissue>
    </source>
</reference>
<evidence type="ECO:0000313" key="9">
    <source>
        <dbReference type="Proteomes" id="UP000807159"/>
    </source>
</evidence>
<organism evidence="8 9">
    <name type="scientific">Populus deltoides</name>
    <name type="common">Eastern poplar</name>
    <name type="synonym">Eastern cottonwood</name>
    <dbReference type="NCBI Taxonomy" id="3696"/>
    <lineage>
        <taxon>Eukaryota</taxon>
        <taxon>Viridiplantae</taxon>
        <taxon>Streptophyta</taxon>
        <taxon>Embryophyta</taxon>
        <taxon>Tracheophyta</taxon>
        <taxon>Spermatophyta</taxon>
        <taxon>Magnoliopsida</taxon>
        <taxon>eudicotyledons</taxon>
        <taxon>Gunneridae</taxon>
        <taxon>Pentapetalae</taxon>
        <taxon>rosids</taxon>
        <taxon>fabids</taxon>
        <taxon>Malpighiales</taxon>
        <taxon>Salicaceae</taxon>
        <taxon>Saliceae</taxon>
        <taxon>Populus</taxon>
    </lineage>
</organism>
<dbReference type="InterPro" id="IPR036093">
    <property type="entry name" value="NAC_dom_sf"/>
</dbReference>
<protein>
    <recommendedName>
        <fullName evidence="7">NAC domain-containing protein</fullName>
    </recommendedName>
</protein>
<evidence type="ECO:0000256" key="3">
    <source>
        <dbReference type="ARBA" id="ARBA00023125"/>
    </source>
</evidence>
<dbReference type="PROSITE" id="PS51005">
    <property type="entry name" value="NAC"/>
    <property type="match status" value="1"/>
</dbReference>
<dbReference type="AlphaFoldDB" id="A0A8T2WTQ2"/>
<dbReference type="Proteomes" id="UP000807159">
    <property type="component" value="Chromosome 17"/>
</dbReference>
<dbReference type="GO" id="GO:0005634">
    <property type="term" value="C:nucleus"/>
    <property type="evidence" value="ECO:0007669"/>
    <property type="project" value="UniProtKB-SubCell"/>
</dbReference>
<dbReference type="FunFam" id="2.170.150.80:FF:000002">
    <property type="entry name" value="Nac domain-containing protein 86"/>
    <property type="match status" value="1"/>
</dbReference>
<feature type="transmembrane region" description="Helical" evidence="6">
    <location>
        <begin position="655"/>
        <end position="676"/>
    </location>
</feature>
<evidence type="ECO:0000256" key="4">
    <source>
        <dbReference type="ARBA" id="ARBA00023163"/>
    </source>
</evidence>
<dbReference type="SUPFAM" id="SSF53807">
    <property type="entry name" value="Helical backbone' metal receptor"/>
    <property type="match status" value="1"/>
</dbReference>
<evidence type="ECO:0000256" key="5">
    <source>
        <dbReference type="ARBA" id="ARBA00023242"/>
    </source>
</evidence>
<feature type="transmembrane region" description="Helical" evidence="6">
    <location>
        <begin position="688"/>
        <end position="706"/>
    </location>
</feature>
<keyword evidence="6" id="KW-0812">Transmembrane</keyword>
<keyword evidence="9" id="KW-1185">Reference proteome</keyword>
<gene>
    <name evidence="8" type="ORF">H0E87_027755</name>
</gene>
<keyword evidence="4" id="KW-0804">Transcription</keyword>
<dbReference type="Pfam" id="PF02365">
    <property type="entry name" value="NAM"/>
    <property type="match status" value="1"/>
</dbReference>
<keyword evidence="6" id="KW-1133">Transmembrane helix</keyword>
<dbReference type="PANTHER" id="PTHR38360">
    <property type="entry name" value="OS03G0120000 PROTEIN"/>
    <property type="match status" value="1"/>
</dbReference>
<dbReference type="EMBL" id="JACEGQ020000017">
    <property type="protein sequence ID" value="KAH8483117.1"/>
    <property type="molecule type" value="Genomic_DNA"/>
</dbReference>
<evidence type="ECO:0000259" key="7">
    <source>
        <dbReference type="PROSITE" id="PS51005"/>
    </source>
</evidence>
<dbReference type="GO" id="GO:0003677">
    <property type="term" value="F:DNA binding"/>
    <property type="evidence" value="ECO:0007669"/>
    <property type="project" value="UniProtKB-KW"/>
</dbReference>
<dbReference type="SUPFAM" id="SSF101941">
    <property type="entry name" value="NAC domain"/>
    <property type="match status" value="1"/>
</dbReference>
<proteinExistence type="predicted"/>
<dbReference type="GO" id="GO:0006355">
    <property type="term" value="P:regulation of DNA-templated transcription"/>
    <property type="evidence" value="ECO:0007669"/>
    <property type="project" value="InterPro"/>
</dbReference>
<evidence type="ECO:0000256" key="1">
    <source>
        <dbReference type="ARBA" id="ARBA00004123"/>
    </source>
</evidence>
<evidence type="ECO:0000256" key="6">
    <source>
        <dbReference type="SAM" id="Phobius"/>
    </source>
</evidence>
<comment type="caution">
    <text evidence="8">The sequence shown here is derived from an EMBL/GenBank/DDBJ whole genome shotgun (WGS) entry which is preliminary data.</text>
</comment>
<dbReference type="PANTHER" id="PTHR38360:SF1">
    <property type="entry name" value="F12P19.7"/>
    <property type="match status" value="1"/>
</dbReference>
<comment type="subcellular location">
    <subcellularLocation>
        <location evidence="1">Nucleus</location>
    </subcellularLocation>
</comment>
<evidence type="ECO:0000256" key="2">
    <source>
        <dbReference type="ARBA" id="ARBA00023015"/>
    </source>
</evidence>
<evidence type="ECO:0000313" key="8">
    <source>
        <dbReference type="EMBL" id="KAH8483117.1"/>
    </source>
</evidence>
<accession>A0A8T2WTQ2</accession>
<keyword evidence="3" id="KW-0238">DNA-binding</keyword>
<dbReference type="Gene3D" id="2.170.150.80">
    <property type="entry name" value="NAC domain"/>
    <property type="match status" value="1"/>
</dbReference>
<keyword evidence="6" id="KW-0472">Membrane</keyword>
<name>A0A8T2WTQ2_POPDE</name>
<keyword evidence="5" id="KW-0539">Nucleus</keyword>
<keyword evidence="2" id="KW-0805">Transcription regulation</keyword>
<sequence>MAPVLPPGFRFHPTDEELVAYYLKRKINGHKIELEIIPEVDLYKCEPWDLPGKSLLPSKDLEWYFFSPRDRKYPNGSRTNRATKAGYWKATGKDRKVNSQMRAVGMKKTLVYYRGRAPHGARTGWVMHEYRLDERECETNSGLQDAYALCRVSKKTTTIPKIGEHYVSTSYRMPCEHSSSVELYSDHGRSEEFESSNYPMHKNVDTCSTSYRAIGSPLDISESRNGKWAPSMDGFGMSPSQFPSHSTIPYPPSKVNMALECASLQHRFTLPPLEVEDFPQVGLADIKVMQQPFMPESTSTHQTDILQEIRSVAHASQELINQSSLQDTWGGNYATTDHDFTFMDGKNVQHNMLSDMMMNSNRCAEKYWIDPNTSSRSIEISNLDETFKTERMVENLRWVGMSNNDLEKSFMEETKIVPIENISSFRSREEHEVRGENVHVDDCMGFNDSEDFSLGFINDEPNDDNFIDESNVDDLTSSVPSFEVVEDIKVNHGLFVSTRQATETFFHQLVPSQTVKIYLNPAVVTSNFSIEKADSTKSYGKETTISTAKENFVGSKSSVQYPWRNLARKVVCLIVIILIHCSYLGENVENGKLMDGFMRSGCVGEEGCCPSKNIKPMMKPAGKQIKWDDNKKEKDLLVTIRGGEGSKFGVFLKKLGLFLTISFALCTILINGKFLIFSVKFDLMYVKCDLMVQIISALFLCGYLQGANAASSTVSVRNISKTEDAVNFHIYYGQTFKVIKNVVDGKSYLLIQNNSRMATRTKYCTPRIESFVIPLSNYSADTYSFPVSFLELLGLLGSMKGITSDSMASECALKLYETGEIEMMNRSEPQQFSEFGAHFISVTDQPQACNFANFVPLVEDYPLQRAEWIKFLGVFVNLETRANKVYDAIKENYLCLTKVAASKNSSFKPIVAWMQYDSGIWSFTKETCKLKYVEDAGGENIDNSINKITYNTSNPDDSEELHAILCTVDVVIDETYTLDPAGYNQSSFLQNIGVDDHSCFAFVANQSLWRYDKRVQNLTTLDWNDGAVSQPQLVLADLIEVLFPDGNYSTTYFRNIAKGEGVVSIDANMCERDISTALEPTILSC</sequence>
<feature type="domain" description="NAC" evidence="7">
    <location>
        <begin position="5"/>
        <end position="155"/>
    </location>
</feature>
<dbReference type="InterPro" id="IPR003441">
    <property type="entry name" value="NAC-dom"/>
</dbReference>